<dbReference type="AlphaFoldDB" id="A0A6I6FDA1"/>
<feature type="transmembrane region" description="Helical" evidence="1">
    <location>
        <begin position="137"/>
        <end position="154"/>
    </location>
</feature>
<gene>
    <name evidence="2" type="ORF">EIZ62_12380</name>
</gene>
<dbReference type="Proteomes" id="UP000422572">
    <property type="component" value="Chromosome"/>
</dbReference>
<dbReference type="RefSeq" id="WP_156692745.1">
    <property type="nucleotide sequence ID" value="NZ_CP034279.1"/>
</dbReference>
<dbReference type="NCBIfam" id="NF047765">
    <property type="entry name" value="LIC_13387_fam"/>
    <property type="match status" value="1"/>
</dbReference>
<evidence type="ECO:0000256" key="1">
    <source>
        <dbReference type="SAM" id="Phobius"/>
    </source>
</evidence>
<feature type="transmembrane region" description="Helical" evidence="1">
    <location>
        <begin position="112"/>
        <end position="131"/>
    </location>
</feature>
<reference evidence="2 3" key="1">
    <citation type="submission" date="2018-12" db="EMBL/GenBank/DDBJ databases">
        <title>Complete genome sequence of Streptomyces ficellus NRRL8067, the producer of ficellomycin, feldamycin and nojirimycin.</title>
        <authorList>
            <person name="Zhang H."/>
            <person name="Yue R."/>
            <person name="Liu Y."/>
            <person name="Li M."/>
            <person name="Mu H."/>
            <person name="Zhang J."/>
        </authorList>
    </citation>
    <scope>NUCLEOTIDE SEQUENCE [LARGE SCALE GENOMIC DNA]</scope>
    <source>
        <strain evidence="2 3">NRRL 8067</strain>
    </source>
</reference>
<dbReference type="KEGG" id="sfic:EIZ62_12380"/>
<dbReference type="OrthoDB" id="5194453at2"/>
<keyword evidence="1" id="KW-0812">Transmembrane</keyword>
<feature type="transmembrane region" description="Helical" evidence="1">
    <location>
        <begin position="21"/>
        <end position="40"/>
    </location>
</feature>
<dbReference type="InterPro" id="IPR058068">
    <property type="entry name" value="LIC_13387-like"/>
</dbReference>
<dbReference type="EMBL" id="CP034279">
    <property type="protein sequence ID" value="QGV78957.1"/>
    <property type="molecule type" value="Genomic_DNA"/>
</dbReference>
<proteinExistence type="predicted"/>
<accession>A0A6I6FDA1</accession>
<organism evidence="2 3">
    <name type="scientific">Streptomyces ficellus</name>
    <dbReference type="NCBI Taxonomy" id="1977088"/>
    <lineage>
        <taxon>Bacteria</taxon>
        <taxon>Bacillati</taxon>
        <taxon>Actinomycetota</taxon>
        <taxon>Actinomycetes</taxon>
        <taxon>Kitasatosporales</taxon>
        <taxon>Streptomycetaceae</taxon>
        <taxon>Streptomyces</taxon>
    </lineage>
</organism>
<name>A0A6I6FDA1_9ACTN</name>
<sequence length="159" mass="16063">MRADPGGGAPARRALARRAPAAFRAGAWAWVVTGAGHLALEGLLALRPEDPAAARATGAMRAYGIAFGGVRRSLYDIDRGMSYVMATALVFAGVVCLLVARSAPGLVTRSRALSGLALAASLVVLGVSLTLLPAPPAVLFTVACAAFGLALAGARRDPA</sequence>
<keyword evidence="1" id="KW-0472">Membrane</keyword>
<keyword evidence="1" id="KW-1133">Transmembrane helix</keyword>
<keyword evidence="3" id="KW-1185">Reference proteome</keyword>
<feature type="transmembrane region" description="Helical" evidence="1">
    <location>
        <begin position="80"/>
        <end position="100"/>
    </location>
</feature>
<evidence type="ECO:0000313" key="2">
    <source>
        <dbReference type="EMBL" id="QGV78957.1"/>
    </source>
</evidence>
<protein>
    <submittedName>
        <fullName evidence="2">Uncharacterized protein</fullName>
    </submittedName>
</protein>
<evidence type="ECO:0000313" key="3">
    <source>
        <dbReference type="Proteomes" id="UP000422572"/>
    </source>
</evidence>